<dbReference type="PROSITE" id="PS50883">
    <property type="entry name" value="EAL"/>
    <property type="match status" value="1"/>
</dbReference>
<dbReference type="AlphaFoldDB" id="A0A840RPM2"/>
<dbReference type="InterPro" id="IPR035965">
    <property type="entry name" value="PAS-like_dom_sf"/>
</dbReference>
<dbReference type="NCBIfam" id="TIGR00229">
    <property type="entry name" value="sensory_box"/>
    <property type="match status" value="2"/>
</dbReference>
<dbReference type="Pfam" id="PF13185">
    <property type="entry name" value="GAF_2"/>
    <property type="match status" value="1"/>
</dbReference>
<evidence type="ECO:0000313" key="6">
    <source>
        <dbReference type="EMBL" id="MBB5198580.1"/>
    </source>
</evidence>
<dbReference type="SUPFAM" id="SSF141868">
    <property type="entry name" value="EAL domain-like"/>
    <property type="match status" value="1"/>
</dbReference>
<feature type="transmembrane region" description="Helical" evidence="1">
    <location>
        <begin position="192"/>
        <end position="211"/>
    </location>
</feature>
<dbReference type="Pfam" id="PF08448">
    <property type="entry name" value="PAS_4"/>
    <property type="match status" value="1"/>
</dbReference>
<dbReference type="EMBL" id="JACHHQ010000001">
    <property type="protein sequence ID" value="MBB5198580.1"/>
    <property type="molecule type" value="Genomic_DNA"/>
</dbReference>
<feature type="domain" description="GGDEF" evidence="5">
    <location>
        <begin position="849"/>
        <end position="987"/>
    </location>
</feature>
<evidence type="ECO:0000313" key="7">
    <source>
        <dbReference type="Proteomes" id="UP000571084"/>
    </source>
</evidence>
<dbReference type="SMART" id="SM00065">
    <property type="entry name" value="GAF"/>
    <property type="match status" value="2"/>
</dbReference>
<dbReference type="InterPro" id="IPR029787">
    <property type="entry name" value="Nucleotide_cyclase"/>
</dbReference>
<dbReference type="Gene3D" id="3.30.450.20">
    <property type="entry name" value="PAS domain"/>
    <property type="match status" value="2"/>
</dbReference>
<dbReference type="Pfam" id="PF00990">
    <property type="entry name" value="GGDEF"/>
    <property type="match status" value="1"/>
</dbReference>
<feature type="domain" description="EAL" evidence="4">
    <location>
        <begin position="996"/>
        <end position="1250"/>
    </location>
</feature>
<proteinExistence type="predicted"/>
<evidence type="ECO:0000259" key="2">
    <source>
        <dbReference type="PROSITE" id="PS50112"/>
    </source>
</evidence>
<dbReference type="InterPro" id="IPR013656">
    <property type="entry name" value="PAS_4"/>
</dbReference>
<dbReference type="SUPFAM" id="SSF55781">
    <property type="entry name" value="GAF domain-like"/>
    <property type="match status" value="2"/>
</dbReference>
<keyword evidence="1" id="KW-0472">Membrane</keyword>
<dbReference type="SMART" id="SM00086">
    <property type="entry name" value="PAC"/>
    <property type="match status" value="2"/>
</dbReference>
<dbReference type="Gene3D" id="3.20.20.450">
    <property type="entry name" value="EAL domain"/>
    <property type="match status" value="1"/>
</dbReference>
<dbReference type="InterPro" id="IPR000160">
    <property type="entry name" value="GGDEF_dom"/>
</dbReference>
<dbReference type="SMART" id="SM00052">
    <property type="entry name" value="EAL"/>
    <property type="match status" value="1"/>
</dbReference>
<dbReference type="CDD" id="cd00130">
    <property type="entry name" value="PAS"/>
    <property type="match status" value="2"/>
</dbReference>
<keyword evidence="1" id="KW-1133">Transmembrane helix</keyword>
<feature type="domain" description="PAC" evidence="3">
    <location>
        <begin position="304"/>
        <end position="356"/>
    </location>
</feature>
<organism evidence="6 7">
    <name type="scientific">Glaciimonas immobilis</name>
    <dbReference type="NCBI Taxonomy" id="728004"/>
    <lineage>
        <taxon>Bacteria</taxon>
        <taxon>Pseudomonadati</taxon>
        <taxon>Pseudomonadota</taxon>
        <taxon>Betaproteobacteria</taxon>
        <taxon>Burkholderiales</taxon>
        <taxon>Oxalobacteraceae</taxon>
        <taxon>Glaciimonas</taxon>
    </lineage>
</organism>
<dbReference type="InterPro" id="IPR043128">
    <property type="entry name" value="Rev_trsase/Diguanyl_cyclase"/>
</dbReference>
<keyword evidence="1" id="KW-0812">Transmembrane</keyword>
<dbReference type="InterPro" id="IPR035919">
    <property type="entry name" value="EAL_sf"/>
</dbReference>
<dbReference type="InterPro" id="IPR052155">
    <property type="entry name" value="Biofilm_reg_signaling"/>
</dbReference>
<feature type="domain" description="PAS" evidence="2">
    <location>
        <begin position="694"/>
        <end position="738"/>
    </location>
</feature>
<dbReference type="SMART" id="SM00091">
    <property type="entry name" value="PAS"/>
    <property type="match status" value="2"/>
</dbReference>
<reference evidence="6 7" key="1">
    <citation type="submission" date="2020-08" db="EMBL/GenBank/DDBJ databases">
        <title>Genomic Encyclopedia of Type Strains, Phase IV (KMG-IV): sequencing the most valuable type-strain genomes for metagenomic binning, comparative biology and taxonomic classification.</title>
        <authorList>
            <person name="Goeker M."/>
        </authorList>
    </citation>
    <scope>NUCLEOTIDE SEQUENCE [LARGE SCALE GENOMIC DNA]</scope>
    <source>
        <strain evidence="6 7">DSM 23240</strain>
    </source>
</reference>
<dbReference type="PROSITE" id="PS50887">
    <property type="entry name" value="GGDEF"/>
    <property type="match status" value="1"/>
</dbReference>
<evidence type="ECO:0000259" key="3">
    <source>
        <dbReference type="PROSITE" id="PS50113"/>
    </source>
</evidence>
<dbReference type="Proteomes" id="UP000571084">
    <property type="component" value="Unassembled WGS sequence"/>
</dbReference>
<comment type="caution">
    <text evidence="6">The sequence shown here is derived from an EMBL/GenBank/DDBJ whole genome shotgun (WGS) entry which is preliminary data.</text>
</comment>
<dbReference type="PANTHER" id="PTHR44757">
    <property type="entry name" value="DIGUANYLATE CYCLASE DGCP"/>
    <property type="match status" value="1"/>
</dbReference>
<dbReference type="InterPro" id="IPR001633">
    <property type="entry name" value="EAL_dom"/>
</dbReference>
<dbReference type="SUPFAM" id="SSF55785">
    <property type="entry name" value="PYP-like sensor domain (PAS domain)"/>
    <property type="match status" value="2"/>
</dbReference>
<dbReference type="NCBIfam" id="TIGR00254">
    <property type="entry name" value="GGDEF"/>
    <property type="match status" value="1"/>
</dbReference>
<dbReference type="InterPro" id="IPR000014">
    <property type="entry name" value="PAS"/>
</dbReference>
<dbReference type="CDD" id="cd01949">
    <property type="entry name" value="GGDEF"/>
    <property type="match status" value="1"/>
</dbReference>
<dbReference type="FunFam" id="3.20.20.450:FF:000001">
    <property type="entry name" value="Cyclic di-GMP phosphodiesterase yahA"/>
    <property type="match status" value="1"/>
</dbReference>
<dbReference type="Gene3D" id="3.30.450.40">
    <property type="match status" value="1"/>
</dbReference>
<dbReference type="PANTHER" id="PTHR44757:SF2">
    <property type="entry name" value="BIOFILM ARCHITECTURE MAINTENANCE PROTEIN MBAA"/>
    <property type="match status" value="1"/>
</dbReference>
<dbReference type="Pfam" id="PF08447">
    <property type="entry name" value="PAS_3"/>
    <property type="match status" value="1"/>
</dbReference>
<dbReference type="InterPro" id="IPR003018">
    <property type="entry name" value="GAF"/>
</dbReference>
<dbReference type="InterPro" id="IPR029016">
    <property type="entry name" value="GAF-like_dom_sf"/>
</dbReference>
<dbReference type="RefSeq" id="WP_168052661.1">
    <property type="nucleotide sequence ID" value="NZ_JAAOZT010000002.1"/>
</dbReference>
<dbReference type="Pfam" id="PF00563">
    <property type="entry name" value="EAL"/>
    <property type="match status" value="1"/>
</dbReference>
<evidence type="ECO:0000259" key="5">
    <source>
        <dbReference type="PROSITE" id="PS50887"/>
    </source>
</evidence>
<dbReference type="SUPFAM" id="SSF55073">
    <property type="entry name" value="Nucleotide cyclase"/>
    <property type="match status" value="1"/>
</dbReference>
<dbReference type="SMART" id="SM00267">
    <property type="entry name" value="GGDEF"/>
    <property type="match status" value="1"/>
</dbReference>
<dbReference type="CDD" id="cd01948">
    <property type="entry name" value="EAL"/>
    <property type="match status" value="1"/>
</dbReference>
<dbReference type="InterPro" id="IPR000700">
    <property type="entry name" value="PAS-assoc_C"/>
</dbReference>
<evidence type="ECO:0000259" key="4">
    <source>
        <dbReference type="PROSITE" id="PS50883"/>
    </source>
</evidence>
<dbReference type="PROSITE" id="PS50112">
    <property type="entry name" value="PAS"/>
    <property type="match status" value="2"/>
</dbReference>
<dbReference type="InterPro" id="IPR001610">
    <property type="entry name" value="PAC"/>
</dbReference>
<name>A0A840RPM2_9BURK</name>
<gene>
    <name evidence="6" type="ORF">HNR39_000390</name>
</gene>
<accession>A0A840RPM2</accession>
<sequence>MAWPLAVSAALLVGLAAFSMDILSSVRGFVVGESIYSKAQNAAVGHLLQYIDTRDPAQFKAYSDAIAIPQGDRTARLELEKAMPDMAVVYQAFLQGENHPDDYNGMVSLFRNFRHFYLMAPVISFWAEADSLVKALDAEAQLLQKETIAGAYDAMSSQLARARIKAINLPMHELESNFSAGLGEASRKIQHLLLLGIVLMGALLIAVGSIISRSILSKIKRVHHALSISEERLHLAIQSTGDGLWDWDIEANSMHCSSRLMALLEQVDDGALYSSRHFFQYIHPHDQEGVRGAIKNHLHDNASFDLEFRILSLSGNLRWVRLRARSTLNSLGNATRMTGAIVDVTERKKADRELTRSNRALKMLSRCSEAVIRAESERELLSQICRLAVDIGGYRMAWVGYAQFDLRRTITIESYAGIDNDAAFLSKLKISWSEDDPFGCGPAGRAVRSGLPIVIEDMSHDQRIAPWLLETQLHGYLSGIYLPLHDKDGILGVLTLYSEEIMVVSTDEINLLKELARDLAFGIKSIRAQQHQHQIQSAVLKIAAGVSASTGQDFFEQVARNMAEALGASAGFVARLMPGKPVVARVLAGVSDGVVTENFDYMIHDAQVEEVLAADKFLVSNEVAMDFSQSPFLTGLGTQAAIGWRLDNSAGHAIGLLFILFRAPLEKLDFITSTLQIFAARVASELEREETDARMRDQASLLDKAQDAIIVRGMDHRILFWNKSAERLYGWTQAEVLGVPMEDFISDSTLIFEDAKNKIMDSGEWSGEITKRCKSGDTLTVESRWTLVRDDDGQPHSIFAIDTDITQRKASELEIQQLAFYDQLTLLPNRLLLISRLEHALATHIRGQSSGALLFIDLDNFKSINDTLGHDKGDLLLQQAASRITTCVRTSDTVARLGGDEFVVMLLGLDADPGAAVSQAKAIGEKILSMLSKPYHIAGIERHGTASIGITQFSDQQDTVGDLLKQADLAMYQGKASGRNAMRFFDVEMQAVVTNRAAMENDLRRALPRQEFVLYFQPQMDEDSLVTGAEGLLRWDHPERGLVQPAEFISLAEETGLILPLGQWVLETACAQLAIWGKQPATARLTLAVNVSIRQFRHANFVDMLIGALDSSGANPRRLKLEITESLMVDNMDATIAKMTALKNCGVCFSLDDFGTGYSSLYYLKRLPLDQLKIDQSFVKDIITNPNDAAIARTIVALAQSLGFAVIAEGVETEAQRDFLARNGCHAYQGYLFSKPLLVADFDQFFQAHHLQTDHQKTLENL</sequence>
<feature type="domain" description="PAC" evidence="3">
    <location>
        <begin position="763"/>
        <end position="817"/>
    </location>
</feature>
<feature type="domain" description="PAS" evidence="2">
    <location>
        <begin position="229"/>
        <end position="301"/>
    </location>
</feature>
<dbReference type="PROSITE" id="PS50113">
    <property type="entry name" value="PAC"/>
    <property type="match status" value="2"/>
</dbReference>
<dbReference type="Gene3D" id="3.30.70.270">
    <property type="match status" value="1"/>
</dbReference>
<keyword evidence="7" id="KW-1185">Reference proteome</keyword>
<dbReference type="InterPro" id="IPR013655">
    <property type="entry name" value="PAS_fold_3"/>
</dbReference>
<evidence type="ECO:0000256" key="1">
    <source>
        <dbReference type="SAM" id="Phobius"/>
    </source>
</evidence>
<protein>
    <submittedName>
        <fullName evidence="6">Diguanylate cyclase (GGDEF)-like protein/PAS domain S-box-containing protein</fullName>
    </submittedName>
</protein>